<dbReference type="GO" id="GO:0004803">
    <property type="term" value="F:transposase activity"/>
    <property type="evidence" value="ECO:0007669"/>
    <property type="project" value="InterPro"/>
</dbReference>
<dbReference type="GO" id="GO:0003677">
    <property type="term" value="F:DNA binding"/>
    <property type="evidence" value="ECO:0007669"/>
    <property type="project" value="InterPro"/>
</dbReference>
<accession>A0A0F8Z1L8</accession>
<comment type="caution">
    <text evidence="2">The sequence shown here is derived from an EMBL/GenBank/DDBJ whole genome shotgun (WGS) entry which is preliminary data.</text>
</comment>
<dbReference type="GO" id="GO:0006313">
    <property type="term" value="P:DNA transposition"/>
    <property type="evidence" value="ECO:0007669"/>
    <property type="project" value="InterPro"/>
</dbReference>
<reference evidence="2" key="1">
    <citation type="journal article" date="2015" name="Nature">
        <title>Complex archaea that bridge the gap between prokaryotes and eukaryotes.</title>
        <authorList>
            <person name="Spang A."/>
            <person name="Saw J.H."/>
            <person name="Jorgensen S.L."/>
            <person name="Zaremba-Niedzwiedzka K."/>
            <person name="Martijn J."/>
            <person name="Lind A.E."/>
            <person name="van Eijk R."/>
            <person name="Schleper C."/>
            <person name="Guy L."/>
            <person name="Ettema T.J."/>
        </authorList>
    </citation>
    <scope>NUCLEOTIDE SEQUENCE</scope>
</reference>
<feature type="domain" description="Transposase IS200-like" evidence="1">
    <location>
        <begin position="9"/>
        <end position="123"/>
    </location>
</feature>
<organism evidence="2">
    <name type="scientific">marine sediment metagenome</name>
    <dbReference type="NCBI Taxonomy" id="412755"/>
    <lineage>
        <taxon>unclassified sequences</taxon>
        <taxon>metagenomes</taxon>
        <taxon>ecological metagenomes</taxon>
    </lineage>
</organism>
<dbReference type="AlphaFoldDB" id="A0A0F8Z1L8"/>
<proteinExistence type="predicted"/>
<name>A0A0F8Z1L8_9ZZZZ</name>
<dbReference type="InterPro" id="IPR002686">
    <property type="entry name" value="Transposase_17"/>
</dbReference>
<protein>
    <recommendedName>
        <fullName evidence="1">Transposase IS200-like domain-containing protein</fullName>
    </recommendedName>
</protein>
<sequence>MARPLRIEFAGAIYHVTARGNERRAIVRDDVDRRKWLSVFERTVDRHGWRVFAFALMDNHFHVFLQTPQPDLSAGMAHLNGSYAGYFNARHGRVGHLMQGRFKSILVEEQGYWLELGRYVHLNPVRAGLARRPEDWPWSSYVGYHRPGRRLDWVCYERVLAEFGGDTPAGRRAYRQYVAEGLERKLDDPLSKAVHGLVLGSDAFVATIRRLVGHRAEDGELPALRLLKRPADMGAVATAVTGRMGGDPANWQAGRRCDDISRAVAAYVARQATSHTSGQIAEALG</sequence>
<gene>
    <name evidence="2" type="ORF">LCGC14_2751160</name>
</gene>
<evidence type="ECO:0000313" key="2">
    <source>
        <dbReference type="EMBL" id="KKK87647.1"/>
    </source>
</evidence>
<evidence type="ECO:0000259" key="1">
    <source>
        <dbReference type="SMART" id="SM01321"/>
    </source>
</evidence>
<dbReference type="SUPFAM" id="SSF143422">
    <property type="entry name" value="Transposase IS200-like"/>
    <property type="match status" value="1"/>
</dbReference>
<dbReference type="SMART" id="SM01321">
    <property type="entry name" value="Y1_Tnp"/>
    <property type="match status" value="1"/>
</dbReference>
<dbReference type="Gene3D" id="3.30.70.1290">
    <property type="entry name" value="Transposase IS200-like"/>
    <property type="match status" value="1"/>
</dbReference>
<feature type="non-terminal residue" evidence="2">
    <location>
        <position position="285"/>
    </location>
</feature>
<dbReference type="PANTHER" id="PTHR34322:SF2">
    <property type="entry name" value="TRANSPOSASE IS200-LIKE DOMAIN-CONTAINING PROTEIN"/>
    <property type="match status" value="1"/>
</dbReference>
<dbReference type="EMBL" id="LAZR01050303">
    <property type="protein sequence ID" value="KKK87647.1"/>
    <property type="molecule type" value="Genomic_DNA"/>
</dbReference>
<dbReference type="PANTHER" id="PTHR34322">
    <property type="entry name" value="TRANSPOSASE, Y1_TNP DOMAIN-CONTAINING"/>
    <property type="match status" value="1"/>
</dbReference>
<dbReference type="InterPro" id="IPR036515">
    <property type="entry name" value="Transposase_17_sf"/>
</dbReference>
<dbReference type="Pfam" id="PF01797">
    <property type="entry name" value="Y1_Tnp"/>
    <property type="match status" value="1"/>
</dbReference>